<keyword evidence="1" id="KW-0175">Coiled coil</keyword>
<evidence type="ECO:0000256" key="1">
    <source>
        <dbReference type="SAM" id="Coils"/>
    </source>
</evidence>
<accession>A0A9D4EDE9</accession>
<name>A0A9D4EDE9_DREPO</name>
<dbReference type="AlphaFoldDB" id="A0A9D4EDE9"/>
<protein>
    <submittedName>
        <fullName evidence="2">Uncharacterized protein</fullName>
    </submittedName>
</protein>
<feature type="coiled-coil region" evidence="1">
    <location>
        <begin position="73"/>
        <end position="125"/>
    </location>
</feature>
<reference evidence="2" key="2">
    <citation type="submission" date="2020-11" db="EMBL/GenBank/DDBJ databases">
        <authorList>
            <person name="McCartney M.A."/>
            <person name="Auch B."/>
            <person name="Kono T."/>
            <person name="Mallez S."/>
            <person name="Becker A."/>
            <person name="Gohl D.M."/>
            <person name="Silverstein K.A.T."/>
            <person name="Koren S."/>
            <person name="Bechman K.B."/>
            <person name="Herman A."/>
            <person name="Abrahante J.E."/>
            <person name="Garbe J."/>
        </authorList>
    </citation>
    <scope>NUCLEOTIDE SEQUENCE</scope>
    <source>
        <strain evidence="2">Duluth1</strain>
        <tissue evidence="2">Whole animal</tissue>
    </source>
</reference>
<evidence type="ECO:0000313" key="3">
    <source>
        <dbReference type="Proteomes" id="UP000828390"/>
    </source>
</evidence>
<keyword evidence="3" id="KW-1185">Reference proteome</keyword>
<sequence length="322" mass="37753">MRYNNETRKKFYKEAHTDIDRIRINPMAEKGWISLDSFNLVKKEEIEECVTRVMTGIEARIVKDIEKLVDRKVQEVKEKVDSLEFKYQSLQEHVTQLGKQHAEQLESMEIQMTKTHDLAKEANKKANYNEQYSRKNNVKIMDVKIDGDESSETLITKVFNLFNNQGVILEKQDIMAIHRIPGRKGSTKPVLIKLMNNQVKSNLMKKRKAMKEAGNRIADDVTKLNSGLISRLTLHHNIDSAWFFNGSVYGQTTRQERVKFDIYDNIDNVIENFRFGQRIKCVFFPAQLHHVPVYSMLFEHCDVFTYNNLCFCILPYSYNLEE</sequence>
<dbReference type="Proteomes" id="UP000828390">
    <property type="component" value="Unassembled WGS sequence"/>
</dbReference>
<proteinExistence type="predicted"/>
<dbReference type="EMBL" id="JAIWYP010000009">
    <property type="protein sequence ID" value="KAH3777253.1"/>
    <property type="molecule type" value="Genomic_DNA"/>
</dbReference>
<evidence type="ECO:0000313" key="2">
    <source>
        <dbReference type="EMBL" id="KAH3777253.1"/>
    </source>
</evidence>
<reference evidence="2" key="1">
    <citation type="journal article" date="2019" name="bioRxiv">
        <title>The Genome of the Zebra Mussel, Dreissena polymorpha: A Resource for Invasive Species Research.</title>
        <authorList>
            <person name="McCartney M.A."/>
            <person name="Auch B."/>
            <person name="Kono T."/>
            <person name="Mallez S."/>
            <person name="Zhang Y."/>
            <person name="Obille A."/>
            <person name="Becker A."/>
            <person name="Abrahante J.E."/>
            <person name="Garbe J."/>
            <person name="Badalamenti J.P."/>
            <person name="Herman A."/>
            <person name="Mangelson H."/>
            <person name="Liachko I."/>
            <person name="Sullivan S."/>
            <person name="Sone E.D."/>
            <person name="Koren S."/>
            <person name="Silverstein K.A.T."/>
            <person name="Beckman K.B."/>
            <person name="Gohl D.M."/>
        </authorList>
    </citation>
    <scope>NUCLEOTIDE SEQUENCE</scope>
    <source>
        <strain evidence="2">Duluth1</strain>
        <tissue evidence="2">Whole animal</tissue>
    </source>
</reference>
<gene>
    <name evidence="2" type="ORF">DPMN_178693</name>
</gene>
<comment type="caution">
    <text evidence="2">The sequence shown here is derived from an EMBL/GenBank/DDBJ whole genome shotgun (WGS) entry which is preliminary data.</text>
</comment>
<organism evidence="2 3">
    <name type="scientific">Dreissena polymorpha</name>
    <name type="common">Zebra mussel</name>
    <name type="synonym">Mytilus polymorpha</name>
    <dbReference type="NCBI Taxonomy" id="45954"/>
    <lineage>
        <taxon>Eukaryota</taxon>
        <taxon>Metazoa</taxon>
        <taxon>Spiralia</taxon>
        <taxon>Lophotrochozoa</taxon>
        <taxon>Mollusca</taxon>
        <taxon>Bivalvia</taxon>
        <taxon>Autobranchia</taxon>
        <taxon>Heteroconchia</taxon>
        <taxon>Euheterodonta</taxon>
        <taxon>Imparidentia</taxon>
        <taxon>Neoheterodontei</taxon>
        <taxon>Myida</taxon>
        <taxon>Dreissenoidea</taxon>
        <taxon>Dreissenidae</taxon>
        <taxon>Dreissena</taxon>
    </lineage>
</organism>